<sequence length="400" mass="44114">MDARTALRGTFATAQRSAERTASTTAVPRYRHATVTTNRCESAKRGDHPHPARTLDTAARTIDAAVRTLDTAERTINAAARTINAVLRTLDVAVRTLDTAARTLDAGVCTINAGVRTIDSHSPYSRSMEPVWIVLAIAAVACVFCWVASEITGDTPWVDRLWSIVPVVYVWVFAIAAVSDGRDAGRLVLMSILVTVWGIRLTFNFARKGGYAGVEDYRWAVLRERMSPSQFRLFNLFFIVLYQNALLVLIAMPAYTAWAHPTTLTIWDVVFALLFAMFLVGEAIADQQQWNFHAAKQRAGGMLEPGFLTTGLFRYSRHPNFFCEQAQWWMVYCLGAVAAVSSGLGFWGGAINPTIAGALLLSLLFVGSTKFTESISASKYAAYADYQHRTSMLVPWPPRG</sequence>
<feature type="region of interest" description="Disordered" evidence="2">
    <location>
        <begin position="1"/>
        <end position="24"/>
    </location>
</feature>
<dbReference type="PANTHER" id="PTHR32251:SF23">
    <property type="entry name" value="3-OXO-5-ALPHA-STEROID 4-DEHYDROGENASE (DUF1295)"/>
    <property type="match status" value="1"/>
</dbReference>
<name>K6WH77_9ACTN</name>
<feature type="transmembrane region" description="Helical" evidence="3">
    <location>
        <begin position="329"/>
        <end position="348"/>
    </location>
</feature>
<dbReference type="PANTHER" id="PTHR32251">
    <property type="entry name" value="3-OXO-5-ALPHA-STEROID 4-DEHYDROGENASE"/>
    <property type="match status" value="1"/>
</dbReference>
<comment type="caution">
    <text evidence="4">The sequence shown here is derived from an EMBL/GenBank/DDBJ whole genome shotgun (WGS) entry which is preliminary data.</text>
</comment>
<dbReference type="Proteomes" id="UP000008363">
    <property type="component" value="Unassembled WGS sequence"/>
</dbReference>
<feature type="transmembrane region" description="Helical" evidence="3">
    <location>
        <begin position="131"/>
        <end position="149"/>
    </location>
</feature>
<keyword evidence="5" id="KW-1185">Reference proteome</keyword>
<evidence type="ECO:0000256" key="2">
    <source>
        <dbReference type="SAM" id="MobiDB-lite"/>
    </source>
</evidence>
<evidence type="ECO:0000313" key="5">
    <source>
        <dbReference type="Proteomes" id="UP000008363"/>
    </source>
</evidence>
<dbReference type="Pfam" id="PF06966">
    <property type="entry name" value="DUF1295"/>
    <property type="match status" value="1"/>
</dbReference>
<feature type="compositionally biased region" description="Polar residues" evidence="2">
    <location>
        <begin position="12"/>
        <end position="24"/>
    </location>
</feature>
<dbReference type="EMBL" id="BAHC01000135">
    <property type="protein sequence ID" value="GAB91512.1"/>
    <property type="molecule type" value="Genomic_DNA"/>
</dbReference>
<evidence type="ECO:0000256" key="1">
    <source>
        <dbReference type="SAM" id="Coils"/>
    </source>
</evidence>
<gene>
    <name evidence="4" type="ORF">GORHZ_135_00600</name>
</gene>
<feature type="transmembrane region" description="Helical" evidence="3">
    <location>
        <begin position="233"/>
        <end position="258"/>
    </location>
</feature>
<feature type="coiled-coil region" evidence="1">
    <location>
        <begin position="55"/>
        <end position="82"/>
    </location>
</feature>
<feature type="transmembrane region" description="Helical" evidence="3">
    <location>
        <begin position="354"/>
        <end position="371"/>
    </location>
</feature>
<accession>K6WH77</accession>
<feature type="transmembrane region" description="Helical" evidence="3">
    <location>
        <begin position="161"/>
        <end position="178"/>
    </location>
</feature>
<evidence type="ECO:0000313" key="4">
    <source>
        <dbReference type="EMBL" id="GAB91512.1"/>
    </source>
</evidence>
<dbReference type="Gene3D" id="1.20.120.1630">
    <property type="match status" value="1"/>
</dbReference>
<feature type="transmembrane region" description="Helical" evidence="3">
    <location>
        <begin position="184"/>
        <end position="203"/>
    </location>
</feature>
<evidence type="ECO:0000256" key="3">
    <source>
        <dbReference type="SAM" id="Phobius"/>
    </source>
</evidence>
<reference evidence="4 5" key="1">
    <citation type="submission" date="2012-08" db="EMBL/GenBank/DDBJ databases">
        <title>Whole genome shotgun sequence of Gordonia rhizosphera NBRC 16068.</title>
        <authorList>
            <person name="Takarada H."/>
            <person name="Isaki S."/>
            <person name="Hosoyama A."/>
            <person name="Tsuchikane K."/>
            <person name="Katsumata H."/>
            <person name="Baba S."/>
            <person name="Ohji S."/>
            <person name="Yamazaki S."/>
            <person name="Fujita N."/>
        </authorList>
    </citation>
    <scope>NUCLEOTIDE SEQUENCE [LARGE SCALE GENOMIC DNA]</scope>
    <source>
        <strain evidence="4 5">NBRC 16068</strain>
    </source>
</reference>
<keyword evidence="3" id="KW-0472">Membrane</keyword>
<keyword evidence="3" id="KW-1133">Transmembrane helix</keyword>
<keyword evidence="3" id="KW-0812">Transmembrane</keyword>
<dbReference type="AlphaFoldDB" id="K6WH77"/>
<dbReference type="STRING" id="1108045.GORHZ_135_00600"/>
<proteinExistence type="predicted"/>
<dbReference type="InterPro" id="IPR010721">
    <property type="entry name" value="UstE-like"/>
</dbReference>
<dbReference type="RefSeq" id="WP_006335040.1">
    <property type="nucleotide sequence ID" value="NZ_BAHC01000135.1"/>
</dbReference>
<evidence type="ECO:0008006" key="6">
    <source>
        <dbReference type="Google" id="ProtNLM"/>
    </source>
</evidence>
<dbReference type="eggNOG" id="COG3752">
    <property type="taxonomic scope" value="Bacteria"/>
</dbReference>
<feature type="transmembrane region" description="Helical" evidence="3">
    <location>
        <begin position="264"/>
        <end position="285"/>
    </location>
</feature>
<protein>
    <recommendedName>
        <fullName evidence="6">Steroid 5-alpha reductase C-terminal domain-containing protein</fullName>
    </recommendedName>
</protein>
<organism evidence="4 5">
    <name type="scientific">Gordonia rhizosphera NBRC 16068</name>
    <dbReference type="NCBI Taxonomy" id="1108045"/>
    <lineage>
        <taxon>Bacteria</taxon>
        <taxon>Bacillati</taxon>
        <taxon>Actinomycetota</taxon>
        <taxon>Actinomycetes</taxon>
        <taxon>Mycobacteriales</taxon>
        <taxon>Gordoniaceae</taxon>
        <taxon>Gordonia</taxon>
    </lineage>
</organism>
<keyword evidence="1" id="KW-0175">Coiled coil</keyword>
<dbReference type="GO" id="GO:0016020">
    <property type="term" value="C:membrane"/>
    <property type="evidence" value="ECO:0007669"/>
    <property type="project" value="TreeGrafter"/>
</dbReference>